<gene>
    <name evidence="1" type="ORF">PPRIM_AZ9-3.1.T0040035</name>
</gene>
<dbReference type="EMBL" id="CAJJDM010000001">
    <property type="protein sequence ID" value="CAD8042821.1"/>
    <property type="molecule type" value="Genomic_DNA"/>
</dbReference>
<organism evidence="1 2">
    <name type="scientific">Paramecium primaurelia</name>
    <dbReference type="NCBI Taxonomy" id="5886"/>
    <lineage>
        <taxon>Eukaryota</taxon>
        <taxon>Sar</taxon>
        <taxon>Alveolata</taxon>
        <taxon>Ciliophora</taxon>
        <taxon>Intramacronucleata</taxon>
        <taxon>Oligohymenophorea</taxon>
        <taxon>Peniculida</taxon>
        <taxon>Parameciidae</taxon>
        <taxon>Paramecium</taxon>
    </lineage>
</organism>
<dbReference type="AlphaFoldDB" id="A0A8S1JMA3"/>
<sequence>MANSQEKMQQDYIWIRDQSTGDADVKMRTFGQHYLYYHAPNKRERLEMIWRSMGKAYDWEMEKFRMQKKFIDRGNKRRFFKNFFRFIKNPFGYIYWKTYRIRQPKGRIITTMLGLGVIGTLYKYKMESNQIQKREYYLLTAGKNSEGSGLINTGYNNDKLARQGMPLTQMFYSYLLAKDIVVSRSRDQNYRKYFEMRKKYQIKE</sequence>
<keyword evidence="2" id="KW-1185">Reference proteome</keyword>
<comment type="caution">
    <text evidence="1">The sequence shown here is derived from an EMBL/GenBank/DDBJ whole genome shotgun (WGS) entry which is preliminary data.</text>
</comment>
<evidence type="ECO:0000313" key="2">
    <source>
        <dbReference type="Proteomes" id="UP000688137"/>
    </source>
</evidence>
<evidence type="ECO:0000313" key="1">
    <source>
        <dbReference type="EMBL" id="CAD8042821.1"/>
    </source>
</evidence>
<proteinExistence type="predicted"/>
<dbReference type="Proteomes" id="UP000688137">
    <property type="component" value="Unassembled WGS sequence"/>
</dbReference>
<accession>A0A8S1JMA3</accession>
<reference evidence="1" key="1">
    <citation type="submission" date="2021-01" db="EMBL/GenBank/DDBJ databases">
        <authorList>
            <consortium name="Genoscope - CEA"/>
            <person name="William W."/>
        </authorList>
    </citation>
    <scope>NUCLEOTIDE SEQUENCE</scope>
</reference>
<name>A0A8S1JMA3_PARPR</name>
<protein>
    <submittedName>
        <fullName evidence="1">Uncharacterized protein</fullName>
    </submittedName>
</protein>